<evidence type="ECO:0000313" key="2">
    <source>
        <dbReference type="EMBL" id="RPA85013.1"/>
    </source>
</evidence>
<evidence type="ECO:0000256" key="1">
    <source>
        <dbReference type="SAM" id="SignalP"/>
    </source>
</evidence>
<name>A0A3N4IFT0_ASCIM</name>
<dbReference type="AlphaFoldDB" id="A0A3N4IFT0"/>
<accession>A0A3N4IFT0</accession>
<keyword evidence="3" id="KW-1185">Reference proteome</keyword>
<keyword evidence="1" id="KW-0732">Signal</keyword>
<gene>
    <name evidence="2" type="ORF">BJ508DRAFT_412417</name>
</gene>
<feature type="signal peptide" evidence="1">
    <location>
        <begin position="1"/>
        <end position="27"/>
    </location>
</feature>
<evidence type="ECO:0008006" key="4">
    <source>
        <dbReference type="Google" id="ProtNLM"/>
    </source>
</evidence>
<protein>
    <recommendedName>
        <fullName evidence="4">Ecp2 effector protein domain-containing protein</fullName>
    </recommendedName>
</protein>
<reference evidence="2 3" key="1">
    <citation type="journal article" date="2018" name="Nat. Ecol. Evol.">
        <title>Pezizomycetes genomes reveal the molecular basis of ectomycorrhizal truffle lifestyle.</title>
        <authorList>
            <person name="Murat C."/>
            <person name="Payen T."/>
            <person name="Noel B."/>
            <person name="Kuo A."/>
            <person name="Morin E."/>
            <person name="Chen J."/>
            <person name="Kohler A."/>
            <person name="Krizsan K."/>
            <person name="Balestrini R."/>
            <person name="Da Silva C."/>
            <person name="Montanini B."/>
            <person name="Hainaut M."/>
            <person name="Levati E."/>
            <person name="Barry K.W."/>
            <person name="Belfiori B."/>
            <person name="Cichocki N."/>
            <person name="Clum A."/>
            <person name="Dockter R.B."/>
            <person name="Fauchery L."/>
            <person name="Guy J."/>
            <person name="Iotti M."/>
            <person name="Le Tacon F."/>
            <person name="Lindquist E.A."/>
            <person name="Lipzen A."/>
            <person name="Malagnac F."/>
            <person name="Mello A."/>
            <person name="Molinier V."/>
            <person name="Miyauchi S."/>
            <person name="Poulain J."/>
            <person name="Riccioni C."/>
            <person name="Rubini A."/>
            <person name="Sitrit Y."/>
            <person name="Splivallo R."/>
            <person name="Traeger S."/>
            <person name="Wang M."/>
            <person name="Zifcakova L."/>
            <person name="Wipf D."/>
            <person name="Zambonelli A."/>
            <person name="Paolocci F."/>
            <person name="Nowrousian M."/>
            <person name="Ottonello S."/>
            <person name="Baldrian P."/>
            <person name="Spatafora J.W."/>
            <person name="Henrissat B."/>
            <person name="Nagy L.G."/>
            <person name="Aury J.M."/>
            <person name="Wincker P."/>
            <person name="Grigoriev I.V."/>
            <person name="Bonfante P."/>
            <person name="Martin F.M."/>
        </authorList>
    </citation>
    <scope>NUCLEOTIDE SEQUENCE [LARGE SCALE GENOMIC DNA]</scope>
    <source>
        <strain evidence="2 3">RN42</strain>
    </source>
</reference>
<dbReference type="EMBL" id="ML119656">
    <property type="protein sequence ID" value="RPA85013.1"/>
    <property type="molecule type" value="Genomic_DNA"/>
</dbReference>
<organism evidence="2 3">
    <name type="scientific">Ascobolus immersus RN42</name>
    <dbReference type="NCBI Taxonomy" id="1160509"/>
    <lineage>
        <taxon>Eukaryota</taxon>
        <taxon>Fungi</taxon>
        <taxon>Dikarya</taxon>
        <taxon>Ascomycota</taxon>
        <taxon>Pezizomycotina</taxon>
        <taxon>Pezizomycetes</taxon>
        <taxon>Pezizales</taxon>
        <taxon>Ascobolaceae</taxon>
        <taxon>Ascobolus</taxon>
    </lineage>
</organism>
<feature type="non-terminal residue" evidence="2">
    <location>
        <position position="300"/>
    </location>
</feature>
<sequence>MHFSSLLPKGIALPALLLISAATLTSAQQPISNRQYYQLVNRKDIGGSAKPCTDLFSSTKALEAIAPSFWPIDWKACDKASEIQSSTLQCYRSALNNNFNAAKIEIMKSCELRQIDESIAGDVMLSSTYNYDEWKPQSNNNDQDPLYVEIICESPGKSSPEVFDMTEYLRPIATKHSASQDAEKCPDFDIEGCKQSDMNARKARISICSPDASYRATRGLADPSPNRLYFNKHEGCWYRNLVFLDLIQTACSSHARPGTLWDRGALHRGAKAEGTVRVGTWTKSKAGKREIVWAYDVKLH</sequence>
<feature type="chain" id="PRO_5018095817" description="Ecp2 effector protein domain-containing protein" evidence="1">
    <location>
        <begin position="28"/>
        <end position="300"/>
    </location>
</feature>
<dbReference type="Proteomes" id="UP000275078">
    <property type="component" value="Unassembled WGS sequence"/>
</dbReference>
<proteinExistence type="predicted"/>
<evidence type="ECO:0000313" key="3">
    <source>
        <dbReference type="Proteomes" id="UP000275078"/>
    </source>
</evidence>